<dbReference type="Proteomes" id="UP000297245">
    <property type="component" value="Unassembled WGS sequence"/>
</dbReference>
<dbReference type="SUPFAM" id="SSF53098">
    <property type="entry name" value="Ribonuclease H-like"/>
    <property type="match status" value="1"/>
</dbReference>
<dbReference type="AlphaFoldDB" id="A0A4S8KQC7"/>
<accession>A0A4S8KQC7</accession>
<evidence type="ECO:0000259" key="1">
    <source>
        <dbReference type="PROSITE" id="PS50879"/>
    </source>
</evidence>
<name>A0A4S8KQC7_DENBC</name>
<evidence type="ECO:0000313" key="3">
    <source>
        <dbReference type="Proteomes" id="UP000297245"/>
    </source>
</evidence>
<gene>
    <name evidence="2" type="ORF">K435DRAFT_608441</name>
</gene>
<organism evidence="2 3">
    <name type="scientific">Dendrothele bispora (strain CBS 962.96)</name>
    <dbReference type="NCBI Taxonomy" id="1314807"/>
    <lineage>
        <taxon>Eukaryota</taxon>
        <taxon>Fungi</taxon>
        <taxon>Dikarya</taxon>
        <taxon>Basidiomycota</taxon>
        <taxon>Agaricomycotina</taxon>
        <taxon>Agaricomycetes</taxon>
        <taxon>Agaricomycetidae</taxon>
        <taxon>Agaricales</taxon>
        <taxon>Agaricales incertae sedis</taxon>
        <taxon>Dendrothele</taxon>
    </lineage>
</organism>
<evidence type="ECO:0000313" key="2">
    <source>
        <dbReference type="EMBL" id="THU77936.1"/>
    </source>
</evidence>
<dbReference type="GO" id="GO:0003676">
    <property type="term" value="F:nucleic acid binding"/>
    <property type="evidence" value="ECO:0007669"/>
    <property type="project" value="InterPro"/>
</dbReference>
<protein>
    <recommendedName>
        <fullName evidence="1">RNase H type-1 domain-containing protein</fullName>
    </recommendedName>
</protein>
<dbReference type="Pfam" id="PF00075">
    <property type="entry name" value="RNase_H"/>
    <property type="match status" value="1"/>
</dbReference>
<dbReference type="InterPro" id="IPR012337">
    <property type="entry name" value="RNaseH-like_sf"/>
</dbReference>
<reference evidence="2 3" key="1">
    <citation type="journal article" date="2019" name="Nat. Ecol. Evol.">
        <title>Megaphylogeny resolves global patterns of mushroom evolution.</title>
        <authorList>
            <person name="Varga T."/>
            <person name="Krizsan K."/>
            <person name="Foldi C."/>
            <person name="Dima B."/>
            <person name="Sanchez-Garcia M."/>
            <person name="Sanchez-Ramirez S."/>
            <person name="Szollosi G.J."/>
            <person name="Szarkandi J.G."/>
            <person name="Papp V."/>
            <person name="Albert L."/>
            <person name="Andreopoulos W."/>
            <person name="Angelini C."/>
            <person name="Antonin V."/>
            <person name="Barry K.W."/>
            <person name="Bougher N.L."/>
            <person name="Buchanan P."/>
            <person name="Buyck B."/>
            <person name="Bense V."/>
            <person name="Catcheside P."/>
            <person name="Chovatia M."/>
            <person name="Cooper J."/>
            <person name="Damon W."/>
            <person name="Desjardin D."/>
            <person name="Finy P."/>
            <person name="Geml J."/>
            <person name="Haridas S."/>
            <person name="Hughes K."/>
            <person name="Justo A."/>
            <person name="Karasinski D."/>
            <person name="Kautmanova I."/>
            <person name="Kiss B."/>
            <person name="Kocsube S."/>
            <person name="Kotiranta H."/>
            <person name="LaButti K.M."/>
            <person name="Lechner B.E."/>
            <person name="Liimatainen K."/>
            <person name="Lipzen A."/>
            <person name="Lukacs Z."/>
            <person name="Mihaltcheva S."/>
            <person name="Morgado L.N."/>
            <person name="Niskanen T."/>
            <person name="Noordeloos M.E."/>
            <person name="Ohm R.A."/>
            <person name="Ortiz-Santana B."/>
            <person name="Ovrebo C."/>
            <person name="Racz N."/>
            <person name="Riley R."/>
            <person name="Savchenko A."/>
            <person name="Shiryaev A."/>
            <person name="Soop K."/>
            <person name="Spirin V."/>
            <person name="Szebenyi C."/>
            <person name="Tomsovsky M."/>
            <person name="Tulloss R.E."/>
            <person name="Uehling J."/>
            <person name="Grigoriev I.V."/>
            <person name="Vagvolgyi C."/>
            <person name="Papp T."/>
            <person name="Martin F.M."/>
            <person name="Miettinen O."/>
            <person name="Hibbett D.S."/>
            <person name="Nagy L.G."/>
        </authorList>
    </citation>
    <scope>NUCLEOTIDE SEQUENCE [LARGE SCALE GENOMIC DNA]</scope>
    <source>
        <strain evidence="2 3">CBS 962.96</strain>
    </source>
</reference>
<feature type="domain" description="RNase H type-1" evidence="1">
    <location>
        <begin position="1"/>
        <end position="103"/>
    </location>
</feature>
<dbReference type="OrthoDB" id="3265515at2759"/>
<sequence length="104" mass="11460">LGSKEHYEVYEAECVGLLLAMHLIQQETGIRKAAVWVDNQAALQAIQTNKSGPAHYILDWVHSTINQIKTETPRTRISFAWVPSHIGIAGNETADEHAKLAAEG</sequence>
<proteinExistence type="predicted"/>
<keyword evidence="3" id="KW-1185">Reference proteome</keyword>
<dbReference type="InterPro" id="IPR002156">
    <property type="entry name" value="RNaseH_domain"/>
</dbReference>
<dbReference type="CDD" id="cd09276">
    <property type="entry name" value="Rnase_HI_RT_non_LTR"/>
    <property type="match status" value="1"/>
</dbReference>
<dbReference type="PROSITE" id="PS50879">
    <property type="entry name" value="RNASE_H_1"/>
    <property type="match status" value="1"/>
</dbReference>
<dbReference type="InterPro" id="IPR036397">
    <property type="entry name" value="RNaseH_sf"/>
</dbReference>
<dbReference type="Gene3D" id="3.30.420.10">
    <property type="entry name" value="Ribonuclease H-like superfamily/Ribonuclease H"/>
    <property type="match status" value="1"/>
</dbReference>
<feature type="non-terminal residue" evidence="2">
    <location>
        <position position="104"/>
    </location>
</feature>
<dbReference type="GO" id="GO:0004523">
    <property type="term" value="F:RNA-DNA hybrid ribonuclease activity"/>
    <property type="evidence" value="ECO:0007669"/>
    <property type="project" value="InterPro"/>
</dbReference>
<feature type="non-terminal residue" evidence="2">
    <location>
        <position position="1"/>
    </location>
</feature>
<dbReference type="EMBL" id="ML180301">
    <property type="protein sequence ID" value="THU77936.1"/>
    <property type="molecule type" value="Genomic_DNA"/>
</dbReference>